<keyword evidence="2" id="KW-1133">Transmembrane helix</keyword>
<dbReference type="RefSeq" id="XP_018255219.1">
    <property type="nucleotide sequence ID" value="XM_018395372.1"/>
</dbReference>
<reference evidence="3" key="2">
    <citation type="journal article" date="2010" name="Nature">
        <title>Comparative genomics reveals mobile pathogenicity chromosomes in Fusarium.</title>
        <authorList>
            <person name="Ma L.J."/>
            <person name="van der Does H.C."/>
            <person name="Borkovich K.A."/>
            <person name="Coleman J.J."/>
            <person name="Daboussi M.J."/>
            <person name="Di Pietro A."/>
            <person name="Dufresne M."/>
            <person name="Freitag M."/>
            <person name="Grabherr M."/>
            <person name="Henrissat B."/>
            <person name="Houterman P.M."/>
            <person name="Kang S."/>
            <person name="Shim W.B."/>
            <person name="Woloshuk C."/>
            <person name="Xie X."/>
            <person name="Xu J.R."/>
            <person name="Antoniw J."/>
            <person name="Baker S.E."/>
            <person name="Bluhm B.H."/>
            <person name="Breakspear A."/>
            <person name="Brown D.W."/>
            <person name="Butchko R.A."/>
            <person name="Chapman S."/>
            <person name="Coulson R."/>
            <person name="Coutinho P.M."/>
            <person name="Danchin E.G."/>
            <person name="Diener A."/>
            <person name="Gale L.R."/>
            <person name="Gardiner D.M."/>
            <person name="Goff S."/>
            <person name="Hammond-Kosack K.E."/>
            <person name="Hilburn K."/>
            <person name="Hua-Van A."/>
            <person name="Jonkers W."/>
            <person name="Kazan K."/>
            <person name="Kodira C.D."/>
            <person name="Koehrsen M."/>
            <person name="Kumar L."/>
            <person name="Lee Y.H."/>
            <person name="Li L."/>
            <person name="Manners J.M."/>
            <person name="Miranda-Saavedra D."/>
            <person name="Mukherjee M."/>
            <person name="Park G."/>
            <person name="Park J."/>
            <person name="Park S.Y."/>
            <person name="Proctor R.H."/>
            <person name="Regev A."/>
            <person name="Ruiz-Roldan M.C."/>
            <person name="Sain D."/>
            <person name="Sakthikumar S."/>
            <person name="Sykes S."/>
            <person name="Schwartz D.C."/>
            <person name="Turgeon B.G."/>
            <person name="Wapinski I."/>
            <person name="Yoder O."/>
            <person name="Young S."/>
            <person name="Zeng Q."/>
            <person name="Zhou S."/>
            <person name="Galagan J."/>
            <person name="Cuomo C.A."/>
            <person name="Kistler H.C."/>
            <person name="Rep M."/>
        </authorList>
    </citation>
    <scope>NUCLEOTIDE SEQUENCE [LARGE SCALE GENOMIC DNA]</scope>
    <source>
        <strain evidence="3">4287</strain>
    </source>
</reference>
<keyword evidence="2" id="KW-0812">Transmembrane</keyword>
<evidence type="ECO:0000256" key="2">
    <source>
        <dbReference type="SAM" id="Phobius"/>
    </source>
</evidence>
<keyword evidence="2" id="KW-0472">Membrane</keyword>
<evidence type="ECO:0008006" key="5">
    <source>
        <dbReference type="Google" id="ProtNLM"/>
    </source>
</evidence>
<evidence type="ECO:0000256" key="1">
    <source>
        <dbReference type="SAM" id="MobiDB-lite"/>
    </source>
</evidence>
<accession>A0A0J9W246</accession>
<feature type="transmembrane region" description="Helical" evidence="2">
    <location>
        <begin position="171"/>
        <end position="189"/>
    </location>
</feature>
<dbReference type="OrthoDB" id="5148443at2759"/>
<dbReference type="EMBL" id="DS231721">
    <property type="protein sequence ID" value="KNB17174.1"/>
    <property type="molecule type" value="Genomic_DNA"/>
</dbReference>
<name>A0A0J9W246_FUSO4</name>
<protein>
    <recommendedName>
        <fullName evidence="5">Cytochrome b561 domain-containing protein</fullName>
    </recommendedName>
</protein>
<sequence length="341" mass="38177">MNSTARTAYVEQFLQHEVSKLHTRETCWHQSGVGGLLALLRANLSESKSWNSSYVSGGPYTFNATRNLFTVDLATKHFDVNTVDQDTFITLTYIHALCLIIAFFLVYPIILLMESSTVLCDLINKPVAKHTVRKWESVLRAFVFTPLVIAGLVAGIIAMGSSDHFRTEHGVIGLVTIVFAGFASLLYFFDFFFGSRMGRTPMGMRWLQNIKYFDMFVCQVILMLSGFVLTDGFDDLSVMGLCYIQISLAWAVSLGMIAAFVWNSAMVLMTAQWFLVRRARPGGGGGIANTNNRMWRLVRFRRRRRQPSPEPTQSYEMGSSSETSETSETCGRGRTEAGAVL</sequence>
<dbReference type="Proteomes" id="UP000009097">
    <property type="component" value="Unassembled WGS sequence"/>
</dbReference>
<feature type="compositionally biased region" description="Low complexity" evidence="1">
    <location>
        <begin position="319"/>
        <end position="329"/>
    </location>
</feature>
<dbReference type="GeneID" id="28956358"/>
<dbReference type="KEGG" id="fox:FOXG_15286"/>
<feature type="transmembrane region" description="Helical" evidence="2">
    <location>
        <begin position="249"/>
        <end position="271"/>
    </location>
</feature>
<gene>
    <name evidence="3" type="ORF">FOXG_15286</name>
</gene>
<dbReference type="Gene3D" id="1.20.120.1770">
    <property type="match status" value="1"/>
</dbReference>
<feature type="transmembrane region" description="Helical" evidence="2">
    <location>
        <begin position="93"/>
        <end position="113"/>
    </location>
</feature>
<evidence type="ECO:0000313" key="4">
    <source>
        <dbReference type="Proteomes" id="UP000009097"/>
    </source>
</evidence>
<evidence type="ECO:0000313" key="3">
    <source>
        <dbReference type="EMBL" id="KNB17174.1"/>
    </source>
</evidence>
<dbReference type="VEuPathDB" id="FungiDB:FOXG_15286"/>
<feature type="transmembrane region" description="Helical" evidence="2">
    <location>
        <begin position="138"/>
        <end position="159"/>
    </location>
</feature>
<proteinExistence type="predicted"/>
<reference evidence="3" key="1">
    <citation type="submission" date="2007-04" db="EMBL/GenBank/DDBJ databases">
        <authorList>
            <consortium name="The Broad Institute Genome Sequencing Platform"/>
            <person name="Birren B."/>
            <person name="Lander E."/>
            <person name="Galagan J."/>
            <person name="Nusbaum C."/>
            <person name="Devon K."/>
            <person name="Ma L.-J."/>
            <person name="Jaffe D."/>
            <person name="Butler J."/>
            <person name="Alvarez P."/>
            <person name="Gnerre S."/>
            <person name="Grabherr M."/>
            <person name="Kleber M."/>
            <person name="Mauceli E."/>
            <person name="Brockman W."/>
            <person name="MacCallum I.A."/>
            <person name="Young S."/>
            <person name="LaButti K."/>
            <person name="DeCaprio D."/>
            <person name="Crawford M."/>
            <person name="Koehrsen M."/>
            <person name="Engels R."/>
            <person name="Montgomery P."/>
            <person name="Pearson M."/>
            <person name="Howarth C."/>
            <person name="Larson L."/>
            <person name="White J."/>
            <person name="O'Leary S."/>
            <person name="Kodira C."/>
            <person name="Zeng Q."/>
            <person name="Yandava C."/>
            <person name="Alvarado L."/>
            <person name="Kistler C."/>
            <person name="Shim W.-B."/>
            <person name="Kang S."/>
            <person name="Woloshuk C."/>
        </authorList>
    </citation>
    <scope>NUCLEOTIDE SEQUENCE</scope>
    <source>
        <strain evidence="3">4287</strain>
    </source>
</reference>
<feature type="transmembrane region" description="Helical" evidence="2">
    <location>
        <begin position="210"/>
        <end position="229"/>
    </location>
</feature>
<dbReference type="AlphaFoldDB" id="A0A0J9W246"/>
<organism evidence="3 4">
    <name type="scientific">Fusarium oxysporum f. sp. lycopersici (strain 4287 / CBS 123668 / FGSC 9935 / NRRL 34936)</name>
    <name type="common">Fusarium vascular wilt of tomato</name>
    <dbReference type="NCBI Taxonomy" id="426428"/>
    <lineage>
        <taxon>Eukaryota</taxon>
        <taxon>Fungi</taxon>
        <taxon>Dikarya</taxon>
        <taxon>Ascomycota</taxon>
        <taxon>Pezizomycotina</taxon>
        <taxon>Sordariomycetes</taxon>
        <taxon>Hypocreomycetidae</taxon>
        <taxon>Hypocreales</taxon>
        <taxon>Nectriaceae</taxon>
        <taxon>Fusarium</taxon>
        <taxon>Fusarium oxysporum species complex</taxon>
    </lineage>
</organism>
<feature type="region of interest" description="Disordered" evidence="1">
    <location>
        <begin position="304"/>
        <end position="341"/>
    </location>
</feature>